<dbReference type="Gene3D" id="3.30.700.10">
    <property type="entry name" value="Glycoprotein, Type 4 Pilin"/>
    <property type="match status" value="1"/>
</dbReference>
<dbReference type="InterPro" id="IPR012902">
    <property type="entry name" value="N_methyl_site"/>
</dbReference>
<sequence>MSRGFTLLELLVSIAVLGTLMVWALPSYSDMTDTVKMRRLAKELNGFVLMAKSEAVLRRERLWVHLIMSGASDSNGDWRLELTNSDVNGAGDVYSALSGVPFEGVTLSTTYTSNQISFDETHGRPKAGRFTFHPNSSPSSALDLRTYHRSAIVRVCSPSANTYLSYEKC</sequence>
<keyword evidence="13" id="KW-1185">Reference proteome</keyword>
<gene>
    <name evidence="12" type="ORF">NL53_12375</name>
</gene>
<evidence type="ECO:0000256" key="8">
    <source>
        <dbReference type="ARBA" id="ARBA00023136"/>
    </source>
</evidence>
<reference evidence="12 13" key="1">
    <citation type="submission" date="2014-10" db="EMBL/GenBank/DDBJ databases">
        <title>Genome sequencing of Vibrio variabilis T01.</title>
        <authorList>
            <person name="Chan K.-G."/>
            <person name="Mohamad N.I."/>
        </authorList>
    </citation>
    <scope>NUCLEOTIDE SEQUENCE [LARGE SCALE GENOMIC DNA]</scope>
    <source>
        <strain evidence="12 13">T01</strain>
    </source>
</reference>
<organism evidence="12 13">
    <name type="scientific">Vibrio variabilis</name>
    <dbReference type="NCBI Taxonomy" id="990271"/>
    <lineage>
        <taxon>Bacteria</taxon>
        <taxon>Pseudomonadati</taxon>
        <taxon>Pseudomonadota</taxon>
        <taxon>Gammaproteobacteria</taxon>
        <taxon>Vibrionales</taxon>
        <taxon>Vibrionaceae</taxon>
        <taxon>Vibrio</taxon>
    </lineage>
</organism>
<dbReference type="InterPro" id="IPR022346">
    <property type="entry name" value="T2SS_GspH"/>
</dbReference>
<dbReference type="PIRSF" id="PIRSF024622">
    <property type="entry name" value="Tfp_FimT"/>
    <property type="match status" value="1"/>
</dbReference>
<keyword evidence="3" id="KW-1003">Cell membrane</keyword>
<dbReference type="SUPFAM" id="SSF54523">
    <property type="entry name" value="Pili subunits"/>
    <property type="match status" value="1"/>
</dbReference>
<dbReference type="InterPro" id="IPR016824">
    <property type="entry name" value="Tfp-pilus_assembly_FimT"/>
</dbReference>
<evidence type="ECO:0000313" key="13">
    <source>
        <dbReference type="Proteomes" id="UP000030520"/>
    </source>
</evidence>
<dbReference type="RefSeq" id="WP_038215406.1">
    <property type="nucleotide sequence ID" value="NZ_JRWM01000017.1"/>
</dbReference>
<feature type="domain" description="General secretion pathway GspH" evidence="11">
    <location>
        <begin position="41"/>
        <end position="140"/>
    </location>
</feature>
<keyword evidence="5" id="KW-0997">Cell inner membrane</keyword>
<keyword evidence="4" id="KW-0488">Methylation</keyword>
<keyword evidence="8" id="KW-0472">Membrane</keyword>
<evidence type="ECO:0000256" key="3">
    <source>
        <dbReference type="ARBA" id="ARBA00022475"/>
    </source>
</evidence>
<name>A0ABR4YA75_9VIBR</name>
<evidence type="ECO:0000256" key="1">
    <source>
        <dbReference type="ARBA" id="ARBA00004377"/>
    </source>
</evidence>
<dbReference type="EMBL" id="JRWM01000017">
    <property type="protein sequence ID" value="KHA60373.1"/>
    <property type="molecule type" value="Genomic_DNA"/>
</dbReference>
<dbReference type="InterPro" id="IPR045584">
    <property type="entry name" value="Pilin-like"/>
</dbReference>
<accession>A0ABR4YA75</accession>
<proteinExistence type="inferred from homology"/>
<comment type="caution">
    <text evidence="12">The sequence shown here is derived from an EMBL/GenBank/DDBJ whole genome shotgun (WGS) entry which is preliminary data.</text>
</comment>
<evidence type="ECO:0000256" key="4">
    <source>
        <dbReference type="ARBA" id="ARBA00022481"/>
    </source>
</evidence>
<evidence type="ECO:0000256" key="7">
    <source>
        <dbReference type="ARBA" id="ARBA00022989"/>
    </source>
</evidence>
<comment type="similarity">
    <text evidence="9">Belongs to the GSP H family.</text>
</comment>
<dbReference type="Pfam" id="PF12019">
    <property type="entry name" value="GspH"/>
    <property type="match status" value="1"/>
</dbReference>
<keyword evidence="7" id="KW-1133">Transmembrane helix</keyword>
<evidence type="ECO:0000256" key="10">
    <source>
        <dbReference type="ARBA" id="ARBA00030775"/>
    </source>
</evidence>
<evidence type="ECO:0000256" key="5">
    <source>
        <dbReference type="ARBA" id="ARBA00022519"/>
    </source>
</evidence>
<protein>
    <recommendedName>
        <fullName evidence="2">Type II secretion system protein H</fullName>
    </recommendedName>
    <alternativeName>
        <fullName evidence="10">General secretion pathway protein H</fullName>
    </alternativeName>
</protein>
<comment type="subcellular location">
    <subcellularLocation>
        <location evidence="1">Cell inner membrane</location>
        <topology evidence="1">Single-pass membrane protein</topology>
    </subcellularLocation>
</comment>
<evidence type="ECO:0000256" key="2">
    <source>
        <dbReference type="ARBA" id="ARBA00021549"/>
    </source>
</evidence>
<dbReference type="Proteomes" id="UP000030520">
    <property type="component" value="Unassembled WGS sequence"/>
</dbReference>
<keyword evidence="6" id="KW-0812">Transmembrane</keyword>
<dbReference type="PROSITE" id="PS00409">
    <property type="entry name" value="PROKAR_NTER_METHYL"/>
    <property type="match status" value="1"/>
</dbReference>
<evidence type="ECO:0000313" key="12">
    <source>
        <dbReference type="EMBL" id="KHA60373.1"/>
    </source>
</evidence>
<evidence type="ECO:0000256" key="6">
    <source>
        <dbReference type="ARBA" id="ARBA00022692"/>
    </source>
</evidence>
<evidence type="ECO:0000256" key="9">
    <source>
        <dbReference type="ARBA" id="ARBA00025772"/>
    </source>
</evidence>
<evidence type="ECO:0000259" key="11">
    <source>
        <dbReference type="Pfam" id="PF12019"/>
    </source>
</evidence>
<dbReference type="Pfam" id="PF07963">
    <property type="entry name" value="N_methyl"/>
    <property type="match status" value="1"/>
</dbReference>
<dbReference type="NCBIfam" id="TIGR02532">
    <property type="entry name" value="IV_pilin_GFxxxE"/>
    <property type="match status" value="1"/>
</dbReference>